<reference evidence="4" key="2">
    <citation type="submission" date="2023-05" db="EMBL/GenBank/DDBJ databases">
        <authorList>
            <consortium name="Lawrence Berkeley National Laboratory"/>
            <person name="Steindorff A."/>
            <person name="Hensen N."/>
            <person name="Bonometti L."/>
            <person name="Westerberg I."/>
            <person name="Brannstrom I.O."/>
            <person name="Guillou S."/>
            <person name="Cros-Aarteil S."/>
            <person name="Calhoun S."/>
            <person name="Haridas S."/>
            <person name="Kuo A."/>
            <person name="Mondo S."/>
            <person name="Pangilinan J."/>
            <person name="Riley R."/>
            <person name="Labutti K."/>
            <person name="Andreopoulos B."/>
            <person name="Lipzen A."/>
            <person name="Chen C."/>
            <person name="Yanf M."/>
            <person name="Daum C."/>
            <person name="Ng V."/>
            <person name="Clum A."/>
            <person name="Ohm R."/>
            <person name="Martin F."/>
            <person name="Silar P."/>
            <person name="Natvig D."/>
            <person name="Lalanne C."/>
            <person name="Gautier V."/>
            <person name="Ament-Velasquez S.L."/>
            <person name="Kruys A."/>
            <person name="Hutchinson M.I."/>
            <person name="Powell A.J."/>
            <person name="Barry K."/>
            <person name="Miller A.N."/>
            <person name="Grigoriev I.V."/>
            <person name="Debuchy R."/>
            <person name="Gladieux P."/>
            <person name="Thoren M.H."/>
            <person name="Johannesson H."/>
        </authorList>
    </citation>
    <scope>NUCLEOTIDE SEQUENCE</scope>
    <source>
        <strain evidence="4">PSN243</strain>
    </source>
</reference>
<dbReference type="Proteomes" id="UP001321760">
    <property type="component" value="Unassembled WGS sequence"/>
</dbReference>
<dbReference type="GO" id="GO:0017000">
    <property type="term" value="P:antibiotic biosynthetic process"/>
    <property type="evidence" value="ECO:0007669"/>
    <property type="project" value="UniProtKB-KW"/>
</dbReference>
<dbReference type="AlphaFoldDB" id="A0AAV9GMY5"/>
<evidence type="ECO:0000259" key="3">
    <source>
        <dbReference type="Pfam" id="PF02668"/>
    </source>
</evidence>
<dbReference type="InterPro" id="IPR050411">
    <property type="entry name" value="AlphaKG_dependent_hydroxylases"/>
</dbReference>
<dbReference type="PANTHER" id="PTHR10696">
    <property type="entry name" value="GAMMA-BUTYROBETAINE HYDROXYLASE-RELATED"/>
    <property type="match status" value="1"/>
</dbReference>
<proteinExistence type="predicted"/>
<keyword evidence="1" id="KW-0560">Oxidoreductase</keyword>
<dbReference type="GO" id="GO:0016491">
    <property type="term" value="F:oxidoreductase activity"/>
    <property type="evidence" value="ECO:0007669"/>
    <property type="project" value="UniProtKB-KW"/>
</dbReference>
<organism evidence="4 5">
    <name type="scientific">Podospora aff. communis PSN243</name>
    <dbReference type="NCBI Taxonomy" id="3040156"/>
    <lineage>
        <taxon>Eukaryota</taxon>
        <taxon>Fungi</taxon>
        <taxon>Dikarya</taxon>
        <taxon>Ascomycota</taxon>
        <taxon>Pezizomycotina</taxon>
        <taxon>Sordariomycetes</taxon>
        <taxon>Sordariomycetidae</taxon>
        <taxon>Sordariales</taxon>
        <taxon>Podosporaceae</taxon>
        <taxon>Podospora</taxon>
    </lineage>
</organism>
<dbReference type="Gene3D" id="3.60.130.10">
    <property type="entry name" value="Clavaminate synthase-like"/>
    <property type="match status" value="1"/>
</dbReference>
<dbReference type="InterPro" id="IPR042098">
    <property type="entry name" value="TauD-like_sf"/>
</dbReference>
<dbReference type="PANTHER" id="PTHR10696:SF56">
    <property type="entry name" value="TAUD_TFDA-LIKE DOMAIN-CONTAINING PROTEIN"/>
    <property type="match status" value="1"/>
</dbReference>
<dbReference type="SUPFAM" id="SSF51197">
    <property type="entry name" value="Clavaminate synthase-like"/>
    <property type="match status" value="1"/>
</dbReference>
<comment type="caution">
    <text evidence="4">The sequence shown here is derived from an EMBL/GenBank/DDBJ whole genome shotgun (WGS) entry which is preliminary data.</text>
</comment>
<reference evidence="4" key="1">
    <citation type="journal article" date="2023" name="Mol. Phylogenet. Evol.">
        <title>Genome-scale phylogeny and comparative genomics of the fungal order Sordariales.</title>
        <authorList>
            <person name="Hensen N."/>
            <person name="Bonometti L."/>
            <person name="Westerberg I."/>
            <person name="Brannstrom I.O."/>
            <person name="Guillou S."/>
            <person name="Cros-Aarteil S."/>
            <person name="Calhoun S."/>
            <person name="Haridas S."/>
            <person name="Kuo A."/>
            <person name="Mondo S."/>
            <person name="Pangilinan J."/>
            <person name="Riley R."/>
            <person name="LaButti K."/>
            <person name="Andreopoulos B."/>
            <person name="Lipzen A."/>
            <person name="Chen C."/>
            <person name="Yan M."/>
            <person name="Daum C."/>
            <person name="Ng V."/>
            <person name="Clum A."/>
            <person name="Steindorff A."/>
            <person name="Ohm R.A."/>
            <person name="Martin F."/>
            <person name="Silar P."/>
            <person name="Natvig D.O."/>
            <person name="Lalanne C."/>
            <person name="Gautier V."/>
            <person name="Ament-Velasquez S.L."/>
            <person name="Kruys A."/>
            <person name="Hutchinson M.I."/>
            <person name="Powell A.J."/>
            <person name="Barry K."/>
            <person name="Miller A.N."/>
            <person name="Grigoriev I.V."/>
            <person name="Debuchy R."/>
            <person name="Gladieux P."/>
            <person name="Hiltunen Thoren M."/>
            <person name="Johannesson H."/>
        </authorList>
    </citation>
    <scope>NUCLEOTIDE SEQUENCE</scope>
    <source>
        <strain evidence="4">PSN243</strain>
    </source>
</reference>
<name>A0AAV9GMY5_9PEZI</name>
<evidence type="ECO:0000256" key="2">
    <source>
        <dbReference type="ARBA" id="ARBA00023194"/>
    </source>
</evidence>
<evidence type="ECO:0000256" key="1">
    <source>
        <dbReference type="ARBA" id="ARBA00023002"/>
    </source>
</evidence>
<feature type="domain" description="TauD/TfdA-like" evidence="3">
    <location>
        <begin position="95"/>
        <end position="350"/>
    </location>
</feature>
<gene>
    <name evidence="4" type="ORF">QBC34DRAFT_87966</name>
</gene>
<evidence type="ECO:0000313" key="5">
    <source>
        <dbReference type="Proteomes" id="UP001321760"/>
    </source>
</evidence>
<sequence>MKQQGSLAWDSPWRGSQYLPSHISVEALKQDLQLALASLAPNSCVFGGCRTPDTNDRAEGEEREEWILQLSLGEIQEIDDAVKHFERLSLPLNRLNAQLFPLPTLGPRLRERSMLLHKDKPFFMLRGISPQWFSKRGNTIIFLGIASHVGTKRGLAKGDPTVLHHITNIEAPRNDSAGEVYRGPPNRSVAIPFHNDYGAIVSLYTLSRPATGGDFFIADIHDIAGRIGRSRPDLLEVLRKPYRMSHPGIECGYEERPLLFGTPSNGMVIQSSRARLCNSFHPRPANIGELSKLQMQALDALHTAGQEVGRRISFRSGDMIFFNNMRMMHARDAYVDGNPSENTTARYLLRLILQDERNPLWEVPPGLEATWRELYEHLEEEEVVHVHPHLISLKSTH</sequence>
<dbReference type="InterPro" id="IPR003819">
    <property type="entry name" value="TauD/TfdA-like"/>
</dbReference>
<keyword evidence="5" id="KW-1185">Reference proteome</keyword>
<evidence type="ECO:0000313" key="4">
    <source>
        <dbReference type="EMBL" id="KAK4449696.1"/>
    </source>
</evidence>
<keyword evidence="2" id="KW-0045">Antibiotic biosynthesis</keyword>
<dbReference type="Pfam" id="PF02668">
    <property type="entry name" value="TauD"/>
    <property type="match status" value="1"/>
</dbReference>
<accession>A0AAV9GMY5</accession>
<dbReference type="EMBL" id="MU865936">
    <property type="protein sequence ID" value="KAK4449696.1"/>
    <property type="molecule type" value="Genomic_DNA"/>
</dbReference>
<protein>
    <submittedName>
        <fullName evidence="4">Clavaminate synthase</fullName>
    </submittedName>
</protein>